<dbReference type="HOGENOM" id="CLU_1646002_0_0_1"/>
<gene>
    <name evidence="1" type="ORF">AMTR_s00020p00206150</name>
</gene>
<reference evidence="2" key="1">
    <citation type="journal article" date="2013" name="Science">
        <title>The Amborella genome and the evolution of flowering plants.</title>
        <authorList>
            <consortium name="Amborella Genome Project"/>
        </authorList>
    </citation>
    <scope>NUCLEOTIDE SEQUENCE [LARGE SCALE GENOMIC DNA]</scope>
</reference>
<evidence type="ECO:0000313" key="2">
    <source>
        <dbReference type="Proteomes" id="UP000017836"/>
    </source>
</evidence>
<dbReference type="EMBL" id="KI392664">
    <property type="protein sequence ID" value="ERN11896.1"/>
    <property type="molecule type" value="Genomic_DNA"/>
</dbReference>
<protein>
    <submittedName>
        <fullName evidence="1">Uncharacterized protein</fullName>
    </submittedName>
</protein>
<dbReference type="Gramene" id="ERN11896">
    <property type="protein sequence ID" value="ERN11896"/>
    <property type="gene ID" value="AMTR_s00020p00206150"/>
</dbReference>
<dbReference type="AlphaFoldDB" id="W1PVZ6"/>
<dbReference type="Proteomes" id="UP000017836">
    <property type="component" value="Unassembled WGS sequence"/>
</dbReference>
<organism evidence="1 2">
    <name type="scientific">Amborella trichopoda</name>
    <dbReference type="NCBI Taxonomy" id="13333"/>
    <lineage>
        <taxon>Eukaryota</taxon>
        <taxon>Viridiplantae</taxon>
        <taxon>Streptophyta</taxon>
        <taxon>Embryophyta</taxon>
        <taxon>Tracheophyta</taxon>
        <taxon>Spermatophyta</taxon>
        <taxon>Magnoliopsida</taxon>
        <taxon>Amborellales</taxon>
        <taxon>Amborellaceae</taxon>
        <taxon>Amborella</taxon>
    </lineage>
</organism>
<evidence type="ECO:0000313" key="1">
    <source>
        <dbReference type="EMBL" id="ERN11896.1"/>
    </source>
</evidence>
<accession>W1PVZ6</accession>
<name>W1PVZ6_AMBTC</name>
<proteinExistence type="predicted"/>
<keyword evidence="2" id="KW-1185">Reference proteome</keyword>
<sequence length="161" mass="17350">MPQVASPALETTVLVFENYVTSRNSPCHSSSTLDGYLVEDAPAPLIEAIRMIEAIRVDIIADAQDEEVPDEEGSMSLPTCIETTEIAETLTSLVNNTPDDLQLEMTTPIDADLTLITFKSITKDLVMEEASTSLAQVATTLAHAISDPQLNRTSKMAVGLL</sequence>